<keyword evidence="1" id="KW-0812">Transmembrane</keyword>
<dbReference type="AlphaFoldDB" id="A0A022Q7T3"/>
<keyword evidence="1" id="KW-1133">Transmembrane helix</keyword>
<organism evidence="2 3">
    <name type="scientific">Erythranthe guttata</name>
    <name type="common">Yellow monkey flower</name>
    <name type="synonym">Mimulus guttatus</name>
    <dbReference type="NCBI Taxonomy" id="4155"/>
    <lineage>
        <taxon>Eukaryota</taxon>
        <taxon>Viridiplantae</taxon>
        <taxon>Streptophyta</taxon>
        <taxon>Embryophyta</taxon>
        <taxon>Tracheophyta</taxon>
        <taxon>Spermatophyta</taxon>
        <taxon>Magnoliopsida</taxon>
        <taxon>eudicotyledons</taxon>
        <taxon>Gunneridae</taxon>
        <taxon>Pentapetalae</taxon>
        <taxon>asterids</taxon>
        <taxon>lamiids</taxon>
        <taxon>Lamiales</taxon>
        <taxon>Phrymaceae</taxon>
        <taxon>Erythranthe</taxon>
    </lineage>
</organism>
<evidence type="ECO:0000313" key="2">
    <source>
        <dbReference type="EMBL" id="EYU22590.1"/>
    </source>
</evidence>
<accession>A0A022Q7T3</accession>
<protein>
    <submittedName>
        <fullName evidence="2">Uncharacterized protein</fullName>
    </submittedName>
</protein>
<reference evidence="2 3" key="1">
    <citation type="journal article" date="2013" name="Proc. Natl. Acad. Sci. U.S.A.">
        <title>Fine-scale variation in meiotic recombination in Mimulus inferred from population shotgun sequencing.</title>
        <authorList>
            <person name="Hellsten U."/>
            <person name="Wright K.M."/>
            <person name="Jenkins J."/>
            <person name="Shu S."/>
            <person name="Yuan Y."/>
            <person name="Wessler S.R."/>
            <person name="Schmutz J."/>
            <person name="Willis J.H."/>
            <person name="Rokhsar D.S."/>
        </authorList>
    </citation>
    <scope>NUCLEOTIDE SEQUENCE [LARGE SCALE GENOMIC DNA]</scope>
    <source>
        <strain evidence="3">cv. DUN x IM62</strain>
    </source>
</reference>
<feature type="transmembrane region" description="Helical" evidence="1">
    <location>
        <begin position="129"/>
        <end position="147"/>
    </location>
</feature>
<evidence type="ECO:0000313" key="3">
    <source>
        <dbReference type="Proteomes" id="UP000030748"/>
    </source>
</evidence>
<dbReference type="EMBL" id="KI632201">
    <property type="protein sequence ID" value="EYU22590.1"/>
    <property type="molecule type" value="Genomic_DNA"/>
</dbReference>
<proteinExistence type="predicted"/>
<feature type="transmembrane region" description="Helical" evidence="1">
    <location>
        <begin position="153"/>
        <end position="175"/>
    </location>
</feature>
<evidence type="ECO:0000256" key="1">
    <source>
        <dbReference type="SAM" id="Phobius"/>
    </source>
</evidence>
<keyword evidence="1" id="KW-0472">Membrane</keyword>
<name>A0A022Q7T3_ERYGU</name>
<dbReference type="Proteomes" id="UP000030748">
    <property type="component" value="Unassembled WGS sequence"/>
</dbReference>
<sequence>MSTEHGHKETQKREDVVVQTSRGYLNKFISAAYKTIFRQLVSIRMLNKKKHHTPPPPPAGAERDDQNQISSIDDLRLRAVHPSLTEQVPEMIIAITEAPPSAGGAAAQSPGSLSTIVVMKLEKLAGLDFVLTGLVIGFGSIMVGIVIRKFKPVAANVIEQLGIVIMLVSFNGLVASALPAKFAWVVIIFGGVYVSPFAIAIFVHAPADHVN</sequence>
<gene>
    <name evidence="2" type="ORF">MIMGU_mgv1a013734mg</name>
</gene>
<keyword evidence="3" id="KW-1185">Reference proteome</keyword>
<feature type="transmembrane region" description="Helical" evidence="1">
    <location>
        <begin position="182"/>
        <end position="205"/>
    </location>
</feature>